<dbReference type="Pfam" id="PF14033">
    <property type="entry name" value="DUF4246"/>
    <property type="match status" value="1"/>
</dbReference>
<dbReference type="PANTHER" id="PTHR33119">
    <property type="entry name" value="IFI3P"/>
    <property type="match status" value="1"/>
</dbReference>
<reference evidence="3 4" key="1">
    <citation type="submission" date="2018-02" db="EMBL/GenBank/DDBJ databases">
        <title>The genomes of Aspergillus section Nigri reveals drivers in fungal speciation.</title>
        <authorList>
            <consortium name="DOE Joint Genome Institute"/>
            <person name="Vesth T.C."/>
            <person name="Nybo J."/>
            <person name="Theobald S."/>
            <person name="Brandl J."/>
            <person name="Frisvad J.C."/>
            <person name="Nielsen K.F."/>
            <person name="Lyhne E.K."/>
            <person name="Kogle M.E."/>
            <person name="Kuo A."/>
            <person name="Riley R."/>
            <person name="Clum A."/>
            <person name="Nolan M."/>
            <person name="Lipzen A."/>
            <person name="Salamov A."/>
            <person name="Henrissat B."/>
            <person name="Wiebenga A."/>
            <person name="De vries R.P."/>
            <person name="Grigoriev I.V."/>
            <person name="Mortensen U.H."/>
            <person name="Andersen M.R."/>
            <person name="Baker S.E."/>
        </authorList>
    </citation>
    <scope>NUCLEOTIDE SEQUENCE [LARGE SCALE GENOMIC DNA]</scope>
    <source>
        <strain evidence="3 4">CBS 121057</strain>
    </source>
</reference>
<protein>
    <submittedName>
        <fullName evidence="3">Uncharacterized protein</fullName>
    </submittedName>
</protein>
<name>A0A319ENV5_ASPSB</name>
<feature type="domain" description="DUF4246" evidence="2">
    <location>
        <begin position="11"/>
        <end position="75"/>
    </location>
</feature>
<evidence type="ECO:0000313" key="3">
    <source>
        <dbReference type="EMBL" id="PYI11021.1"/>
    </source>
</evidence>
<organism evidence="3 4">
    <name type="scientific">Aspergillus sclerotiicarbonarius (strain CBS 121057 / IBT 28362)</name>
    <dbReference type="NCBI Taxonomy" id="1448318"/>
    <lineage>
        <taxon>Eukaryota</taxon>
        <taxon>Fungi</taxon>
        <taxon>Dikarya</taxon>
        <taxon>Ascomycota</taxon>
        <taxon>Pezizomycotina</taxon>
        <taxon>Eurotiomycetes</taxon>
        <taxon>Eurotiomycetidae</taxon>
        <taxon>Eurotiales</taxon>
        <taxon>Aspergillaceae</taxon>
        <taxon>Aspergillus</taxon>
        <taxon>Aspergillus subgen. Circumdati</taxon>
    </lineage>
</organism>
<dbReference type="Pfam" id="PF21666">
    <property type="entry name" value="DUF4246_N"/>
    <property type="match status" value="1"/>
</dbReference>
<dbReference type="VEuPathDB" id="FungiDB:BO78DRAFT_276417"/>
<evidence type="ECO:0000259" key="1">
    <source>
        <dbReference type="Pfam" id="PF14033"/>
    </source>
</evidence>
<feature type="non-terminal residue" evidence="3">
    <location>
        <position position="660"/>
    </location>
</feature>
<dbReference type="Proteomes" id="UP000248423">
    <property type="component" value="Unassembled WGS sequence"/>
</dbReference>
<dbReference type="InterPro" id="IPR049192">
    <property type="entry name" value="DUF4246_C"/>
</dbReference>
<sequence length="660" mass="76328">MNNSGTGKLQVPGFGEFNVTHTPYPDKFAHGLECYGRAHRLTICEVYMLRLMERLTNKPNWEHDVFDERLVAQWYNNFKRQSESEPDCDVDMDLISPRTWEWCILELRDKAIEFQKTGRVLTFNADSGVCKSDALVGMKNELQEAFKPLLDEKSPESKSSNQDLVDPSLFMLFYGHTPVLTEGGQVTMTEGDISYPNNIQIAPPPGYLFDSYRLTTWSGGDKEFDYNWTNQYQWLPCEVEFTGQDSEVRITSYINNLHPKHKRAYAAIEKLISLSLEPWNEVLTKSQSRYPLRIKTYGVGGSGLDGKLWDLNHMLYKHLPPKQCWTSEISNAYWIKVREYLALPDPDQKYRIFHPHPSNPEEPNDLLERMPVGISLDSPDSRMQQVLQLQSLIDIKEKRLRTFHYPEPGISYSYEDWKQGKTSKPINKQRLGFDTEKDHIYQSISLQDEFRERGLQAITRISSIELTPENPSYAGDDDFSVSGLLNEHIVCTSRYYYDVENLTPARISFQQEDDVDERFLDGQANALEKIFGLASTLCPLSGRQSAKEKGLHRKLQTLGSVSTDEGRLLAWSNTLRSKTQPFSLKDKTRPGHQRFISISLVDPHYRICSTRNVPPQQNHWWHEAVQNSMRFLPPELMNQIMKETGNWPMGMDEAQERKKK</sequence>
<dbReference type="InterPro" id="IPR025340">
    <property type="entry name" value="DUF4246"/>
</dbReference>
<dbReference type="AlphaFoldDB" id="A0A319ENV5"/>
<dbReference type="EMBL" id="KZ826319">
    <property type="protein sequence ID" value="PYI11021.1"/>
    <property type="molecule type" value="Genomic_DNA"/>
</dbReference>
<dbReference type="STRING" id="1448318.A0A319ENV5"/>
<proteinExistence type="predicted"/>
<keyword evidence="4" id="KW-1185">Reference proteome</keyword>
<accession>A0A319ENV5</accession>
<evidence type="ECO:0000259" key="2">
    <source>
        <dbReference type="Pfam" id="PF21666"/>
    </source>
</evidence>
<evidence type="ECO:0000313" key="4">
    <source>
        <dbReference type="Proteomes" id="UP000248423"/>
    </source>
</evidence>
<gene>
    <name evidence="3" type="ORF">BO78DRAFT_276417</name>
</gene>
<dbReference type="PANTHER" id="PTHR33119:SF1">
    <property type="entry name" value="FE2OG DIOXYGENASE DOMAIN-CONTAINING PROTEIN"/>
    <property type="match status" value="1"/>
</dbReference>
<feature type="domain" description="DUF4246" evidence="1">
    <location>
        <begin position="98"/>
        <end position="623"/>
    </location>
</feature>
<dbReference type="OrthoDB" id="415532at2759"/>
<dbReference type="InterPro" id="IPR049207">
    <property type="entry name" value="DUF4246_N"/>
</dbReference>